<dbReference type="GO" id="GO:0009228">
    <property type="term" value="P:thiamine biosynthetic process"/>
    <property type="evidence" value="ECO:0007669"/>
    <property type="project" value="InterPro"/>
</dbReference>
<dbReference type="InterPro" id="IPR027939">
    <property type="entry name" value="NMT1/THI5"/>
</dbReference>
<protein>
    <submittedName>
        <fullName evidence="3">ABC transporter substrate-binding protein</fullName>
    </submittedName>
</protein>
<dbReference type="EMBL" id="JRUN01000021">
    <property type="protein sequence ID" value="KHD85529.1"/>
    <property type="molecule type" value="Genomic_DNA"/>
</dbReference>
<feature type="chain" id="PRO_5039515414" evidence="1">
    <location>
        <begin position="22"/>
        <end position="332"/>
    </location>
</feature>
<dbReference type="PANTHER" id="PTHR31528">
    <property type="entry name" value="4-AMINO-5-HYDROXYMETHYL-2-METHYLPYRIMIDINE PHOSPHATE SYNTHASE THI11-RELATED"/>
    <property type="match status" value="1"/>
</dbReference>
<evidence type="ECO:0000256" key="1">
    <source>
        <dbReference type="SAM" id="SignalP"/>
    </source>
</evidence>
<sequence>MKKLMLVLAALMLVVVSGCSGNQQSSNKQKKLQKVTVVLDWYPNTNHTGLYVAKTKNYFKQQGLDVKIIQPGSNVTAEQMVASGKADFGVSYQENVTTARVEGMPIVSIAAVIQHNTSGFASLKKDHITSPKDFEGKRYGGWGAPSEAAVIKSVMEKDHADYSKVKNIVLGETDFFKSIGRDADFEWIYYGWDGVEAERQGKKLNIIMVKDLDPALDYYSPVLITSEKHATKDQTLVKKFMKATSEGYQFAIKHPDQAANIFIKDVPDSNKGLVRASQKWLSSKYQDDAKEWGVQKEEVWSRYMNFLYEHKVIKKKIDVQSAYTNKFLPSEK</sequence>
<dbReference type="AlphaFoldDB" id="A0A0A6VFX3"/>
<dbReference type="OrthoDB" id="9815602at2"/>
<dbReference type="Proteomes" id="UP000030588">
    <property type="component" value="Unassembled WGS sequence"/>
</dbReference>
<dbReference type="Gene3D" id="3.40.190.10">
    <property type="entry name" value="Periplasmic binding protein-like II"/>
    <property type="match status" value="2"/>
</dbReference>
<dbReference type="PROSITE" id="PS51257">
    <property type="entry name" value="PROKAR_LIPOPROTEIN"/>
    <property type="match status" value="1"/>
</dbReference>
<dbReference type="SUPFAM" id="SSF53850">
    <property type="entry name" value="Periplasmic binding protein-like II"/>
    <property type="match status" value="1"/>
</dbReference>
<proteinExistence type="predicted"/>
<evidence type="ECO:0000313" key="4">
    <source>
        <dbReference type="Proteomes" id="UP000030588"/>
    </source>
</evidence>
<evidence type="ECO:0000313" key="3">
    <source>
        <dbReference type="EMBL" id="KHD85529.1"/>
    </source>
</evidence>
<dbReference type="Pfam" id="PF09084">
    <property type="entry name" value="NMT1"/>
    <property type="match status" value="1"/>
</dbReference>
<accession>A0A0A6VFX3</accession>
<organism evidence="3 4">
    <name type="scientific">Heyndrickxia ginsengihumi</name>
    <dbReference type="NCBI Taxonomy" id="363870"/>
    <lineage>
        <taxon>Bacteria</taxon>
        <taxon>Bacillati</taxon>
        <taxon>Bacillota</taxon>
        <taxon>Bacilli</taxon>
        <taxon>Bacillales</taxon>
        <taxon>Bacillaceae</taxon>
        <taxon>Heyndrickxia</taxon>
    </lineage>
</organism>
<dbReference type="InterPro" id="IPR015168">
    <property type="entry name" value="SsuA/THI5"/>
</dbReference>
<name>A0A0A6VFX3_9BACI</name>
<feature type="domain" description="SsuA/THI5-like" evidence="2">
    <location>
        <begin position="44"/>
        <end position="258"/>
    </location>
</feature>
<evidence type="ECO:0000259" key="2">
    <source>
        <dbReference type="Pfam" id="PF09084"/>
    </source>
</evidence>
<gene>
    <name evidence="3" type="ORF">NG54_08655</name>
</gene>
<dbReference type="STRING" id="363870.NG54_08655"/>
<reference evidence="3 4" key="1">
    <citation type="submission" date="2014-10" db="EMBL/GenBank/DDBJ databases">
        <title>Draft genome of phytase producing Bacillus ginsengihumi strain M2.11.</title>
        <authorList>
            <person name="Toymentseva A."/>
            <person name="Boulygina E.A."/>
            <person name="Kazakov S.V."/>
            <person name="Kayumov I."/>
            <person name="Suleimanova A.D."/>
            <person name="Mardanova A.M."/>
            <person name="Maria S.N."/>
            <person name="Sergey M.Y."/>
            <person name="Sharipova M.R."/>
        </authorList>
    </citation>
    <scope>NUCLEOTIDE SEQUENCE [LARGE SCALE GENOMIC DNA]</scope>
    <source>
        <strain evidence="3 4">M2.11</strain>
    </source>
</reference>
<dbReference type="PANTHER" id="PTHR31528:SF3">
    <property type="entry name" value="THIAMINE BIOSYNTHESIS PROTEIN HI_0357-RELATED"/>
    <property type="match status" value="1"/>
</dbReference>
<feature type="signal peptide" evidence="1">
    <location>
        <begin position="1"/>
        <end position="21"/>
    </location>
</feature>
<dbReference type="RefSeq" id="WP_035354453.1">
    <property type="nucleotide sequence ID" value="NZ_JRUN01000021.1"/>
</dbReference>
<comment type="caution">
    <text evidence="3">The sequence shown here is derived from an EMBL/GenBank/DDBJ whole genome shotgun (WGS) entry which is preliminary data.</text>
</comment>
<keyword evidence="1" id="KW-0732">Signal</keyword>